<evidence type="ECO:0000259" key="1">
    <source>
        <dbReference type="Pfam" id="PF13460"/>
    </source>
</evidence>
<evidence type="ECO:0000313" key="3">
    <source>
        <dbReference type="Proteomes" id="UP000639643"/>
    </source>
</evidence>
<dbReference type="AlphaFoldDB" id="A0A8H6JHQ0"/>
<comment type="caution">
    <text evidence="2">The sequence shown here is derived from an EMBL/GenBank/DDBJ whole genome shotgun (WGS) entry which is preliminary data.</text>
</comment>
<reference evidence="2" key="1">
    <citation type="journal article" date="2020" name="Phytopathology">
        <title>Genome Sequence Resources of Colletotrichum truncatum, C. plurivorum, C. musicola, and C. sojae: Four Species Pathogenic to Soybean (Glycine max).</title>
        <authorList>
            <person name="Rogerio F."/>
            <person name="Boufleur T.R."/>
            <person name="Ciampi-Guillardi M."/>
            <person name="Sukno S.A."/>
            <person name="Thon M.R."/>
            <person name="Massola Junior N.S."/>
            <person name="Baroncelli R."/>
        </authorList>
    </citation>
    <scope>NUCLEOTIDE SEQUENCE</scope>
    <source>
        <strain evidence="2">LFN0074</strain>
    </source>
</reference>
<protein>
    <recommendedName>
        <fullName evidence="1">NAD(P)-binding domain-containing protein</fullName>
    </recommendedName>
</protein>
<sequence length="363" mass="39144">MPANTLPPPINVLLIGASGYIGGSILAHLCSEVDTAAIRISALVRDPADAKAITNSYPQVRTLLGDLSNASLLRDAAAESDAVIYAARNTQDGVEPLMAGLVDGAENPPESSPESSARRRAARIRPALFIMLSAIISLADPKNLRLGEAPLESSKPTSDADDREAIASLPVHHWHVAQERAFLRLAAEKSPAVVTPVVMSLPLTVGDGTGPVRTRGFVHAYAQALRRRQGKKPFVMGEGRNVWSWSSPRDLAAAVAFVLDSWMAQDDDLQGHVFVASGQLEMRRLASYVGRALGSVSKEEHEASVGECESLQYPQFAELMPELPGLWGVTARSQADRLRRKGWKPMGTEWEPLVDECVRSSCV</sequence>
<dbReference type="Pfam" id="PF13460">
    <property type="entry name" value="NAD_binding_10"/>
    <property type="match status" value="1"/>
</dbReference>
<evidence type="ECO:0000313" key="2">
    <source>
        <dbReference type="EMBL" id="KAF6813399.1"/>
    </source>
</evidence>
<dbReference type="InterPro" id="IPR036291">
    <property type="entry name" value="NAD(P)-bd_dom_sf"/>
</dbReference>
<accession>A0A8H6JHQ0</accession>
<gene>
    <name evidence="2" type="ORF">CMUS01_12840</name>
</gene>
<keyword evidence="3" id="KW-1185">Reference proteome</keyword>
<dbReference type="InterPro" id="IPR051783">
    <property type="entry name" value="NAD(P)-dependent_oxidoreduct"/>
</dbReference>
<name>A0A8H6JHQ0_9PEZI</name>
<dbReference type="Proteomes" id="UP000639643">
    <property type="component" value="Unassembled WGS sequence"/>
</dbReference>
<dbReference type="EMBL" id="WIGM01000758">
    <property type="protein sequence ID" value="KAF6813399.1"/>
    <property type="molecule type" value="Genomic_DNA"/>
</dbReference>
<dbReference type="GO" id="GO:0004029">
    <property type="term" value="F:aldehyde dehydrogenase (NAD+) activity"/>
    <property type="evidence" value="ECO:0007669"/>
    <property type="project" value="TreeGrafter"/>
</dbReference>
<dbReference type="OrthoDB" id="2130169at2759"/>
<dbReference type="GO" id="GO:0005737">
    <property type="term" value="C:cytoplasm"/>
    <property type="evidence" value="ECO:0007669"/>
    <property type="project" value="TreeGrafter"/>
</dbReference>
<feature type="domain" description="NAD(P)-binding" evidence="1">
    <location>
        <begin position="16"/>
        <end position="106"/>
    </location>
</feature>
<dbReference type="SUPFAM" id="SSF51735">
    <property type="entry name" value="NAD(P)-binding Rossmann-fold domains"/>
    <property type="match status" value="1"/>
</dbReference>
<dbReference type="InterPro" id="IPR016040">
    <property type="entry name" value="NAD(P)-bd_dom"/>
</dbReference>
<dbReference type="PANTHER" id="PTHR48079">
    <property type="entry name" value="PROTEIN YEEZ"/>
    <property type="match status" value="1"/>
</dbReference>
<dbReference type="PANTHER" id="PTHR48079:SF6">
    <property type="entry name" value="NAD(P)-BINDING DOMAIN-CONTAINING PROTEIN-RELATED"/>
    <property type="match status" value="1"/>
</dbReference>
<proteinExistence type="predicted"/>
<dbReference type="Gene3D" id="3.40.50.720">
    <property type="entry name" value="NAD(P)-binding Rossmann-like Domain"/>
    <property type="match status" value="1"/>
</dbReference>
<organism evidence="2 3">
    <name type="scientific">Colletotrichum musicola</name>
    <dbReference type="NCBI Taxonomy" id="2175873"/>
    <lineage>
        <taxon>Eukaryota</taxon>
        <taxon>Fungi</taxon>
        <taxon>Dikarya</taxon>
        <taxon>Ascomycota</taxon>
        <taxon>Pezizomycotina</taxon>
        <taxon>Sordariomycetes</taxon>
        <taxon>Hypocreomycetidae</taxon>
        <taxon>Glomerellales</taxon>
        <taxon>Glomerellaceae</taxon>
        <taxon>Colletotrichum</taxon>
        <taxon>Colletotrichum orchidearum species complex</taxon>
    </lineage>
</organism>